<name>A7I086_CAMHC</name>
<dbReference type="Proteomes" id="UP000002407">
    <property type="component" value="Chromosome"/>
</dbReference>
<dbReference type="EMBL" id="CP000776">
    <property type="protein sequence ID" value="ABS52091.1"/>
    <property type="molecule type" value="Genomic_DNA"/>
</dbReference>
<gene>
    <name evidence="2" type="ordered locus">CHAB381_0325</name>
</gene>
<dbReference type="OrthoDB" id="5363549at2"/>
<keyword evidence="3" id="KW-1185">Reference proteome</keyword>
<protein>
    <recommendedName>
        <fullName evidence="4">Periplasmic protein</fullName>
    </recommendedName>
</protein>
<dbReference type="HOGENOM" id="CLU_2341496_0_0_7"/>
<evidence type="ECO:0000313" key="2">
    <source>
        <dbReference type="EMBL" id="ABS52091.1"/>
    </source>
</evidence>
<keyword evidence="1" id="KW-1133">Transmembrane helix</keyword>
<organism evidence="2 3">
    <name type="scientific">Campylobacter hominis (strain ATCC BAA-381 / DSM 21671 / CCUG 45161 / LMG 19568 / NCTC 13146 / CH001A)</name>
    <dbReference type="NCBI Taxonomy" id="360107"/>
    <lineage>
        <taxon>Bacteria</taxon>
        <taxon>Pseudomonadati</taxon>
        <taxon>Campylobacterota</taxon>
        <taxon>Epsilonproteobacteria</taxon>
        <taxon>Campylobacterales</taxon>
        <taxon>Campylobacteraceae</taxon>
        <taxon>Campylobacter</taxon>
    </lineage>
</organism>
<evidence type="ECO:0000313" key="3">
    <source>
        <dbReference type="Proteomes" id="UP000002407"/>
    </source>
</evidence>
<reference evidence="3" key="1">
    <citation type="submission" date="2007-07" db="EMBL/GenBank/DDBJ databases">
        <title>Complete genome sequence of Campylobacter hominis ATCC BAA-381, a commensal isolated from the human gastrointestinal tract.</title>
        <authorList>
            <person name="Fouts D.E."/>
            <person name="Mongodin E.F."/>
            <person name="Puiu D."/>
            <person name="Sebastian Y."/>
            <person name="Miller W.G."/>
            <person name="Mandrell R.E."/>
            <person name="Nelson K.E."/>
        </authorList>
    </citation>
    <scope>NUCLEOTIDE SEQUENCE [LARGE SCALE GENOMIC DNA]</scope>
    <source>
        <strain evidence="3">ATCC BAA-381 / LMG 19568 / NCTC 13146 / CH001A</strain>
    </source>
</reference>
<dbReference type="KEGG" id="cha:CHAB381_0325"/>
<dbReference type="RefSeq" id="WP_012108209.1">
    <property type="nucleotide sequence ID" value="NC_009714.1"/>
</dbReference>
<evidence type="ECO:0008006" key="4">
    <source>
        <dbReference type="Google" id="ProtNLM"/>
    </source>
</evidence>
<keyword evidence="1" id="KW-0812">Transmembrane</keyword>
<dbReference type="STRING" id="360107.CHAB381_0325"/>
<evidence type="ECO:0000256" key="1">
    <source>
        <dbReference type="SAM" id="Phobius"/>
    </source>
</evidence>
<proteinExistence type="predicted"/>
<keyword evidence="1" id="KW-0472">Membrane</keyword>
<dbReference type="eggNOG" id="ENOG5030SWB">
    <property type="taxonomic scope" value="Bacteria"/>
</dbReference>
<sequence>MDYLIILGLCLVILFVMIFVYIKDRQSDKKFERFDILADDLARQIYNLKKEFLQYKEIIDDMPLDGVSDKIDEEIKNKIEPIVNSIKSIDEVMHNYLKSRGNG</sequence>
<feature type="transmembrane region" description="Helical" evidence="1">
    <location>
        <begin position="6"/>
        <end position="22"/>
    </location>
</feature>
<accession>A7I086</accession>
<dbReference type="AlphaFoldDB" id="A7I086"/>